<dbReference type="AlphaFoldDB" id="A0A133UDN0"/>
<dbReference type="Proteomes" id="UP000070373">
    <property type="component" value="Unassembled WGS sequence"/>
</dbReference>
<dbReference type="InterPro" id="IPR011010">
    <property type="entry name" value="DNA_brk_join_enz"/>
</dbReference>
<gene>
    <name evidence="1" type="ORF">AKJ64_03735</name>
</gene>
<evidence type="ECO:0000313" key="1">
    <source>
        <dbReference type="EMBL" id="KXA92206.1"/>
    </source>
</evidence>
<evidence type="ECO:0000313" key="2">
    <source>
        <dbReference type="Proteomes" id="UP000070373"/>
    </source>
</evidence>
<dbReference type="SUPFAM" id="SSF56349">
    <property type="entry name" value="DNA breaking-rejoining enzymes"/>
    <property type="match status" value="1"/>
</dbReference>
<comment type="caution">
    <text evidence="1">The sequence shown here is derived from an EMBL/GenBank/DDBJ whole genome shotgun (WGS) entry which is preliminary data.</text>
</comment>
<keyword evidence="2" id="KW-1185">Reference proteome</keyword>
<dbReference type="EMBL" id="LHXN01000069">
    <property type="protein sequence ID" value="KXA92206.1"/>
    <property type="molecule type" value="Genomic_DNA"/>
</dbReference>
<dbReference type="GO" id="GO:0003677">
    <property type="term" value="F:DNA binding"/>
    <property type="evidence" value="ECO:0007669"/>
    <property type="project" value="InterPro"/>
</dbReference>
<organism evidence="1 2">
    <name type="scientific">candidate division MSBL1 archaeon SCGC-AAA259E17</name>
    <dbReference type="NCBI Taxonomy" id="1698263"/>
    <lineage>
        <taxon>Archaea</taxon>
        <taxon>Methanobacteriati</taxon>
        <taxon>Methanobacteriota</taxon>
        <taxon>candidate division MSBL1</taxon>
    </lineage>
</organism>
<evidence type="ECO:0008006" key="3">
    <source>
        <dbReference type="Google" id="ProtNLM"/>
    </source>
</evidence>
<proteinExistence type="predicted"/>
<sequence length="127" mass="14903">MEANGLSDGRVYKVLSTTKLVAEKLDGKSLVDATEDDIKDIVAWVEKRDISEWTKTDYRRMVKRFYKWENGGEYLDKVEWVNTTYRGNNEKLPENLPEYGFRQLSVDELEKLFEDLPSSSEIETREL</sequence>
<protein>
    <recommendedName>
        <fullName evidence="3">Core-binding (CB) domain-containing protein</fullName>
    </recommendedName>
</protein>
<reference evidence="1 2" key="1">
    <citation type="journal article" date="2016" name="Sci. Rep.">
        <title>Metabolic traits of an uncultured archaeal lineage -MSBL1- from brine pools of the Red Sea.</title>
        <authorList>
            <person name="Mwirichia R."/>
            <person name="Alam I."/>
            <person name="Rashid M."/>
            <person name="Vinu M."/>
            <person name="Ba-Alawi W."/>
            <person name="Anthony Kamau A."/>
            <person name="Kamanda Ngugi D."/>
            <person name="Goker M."/>
            <person name="Klenk H.P."/>
            <person name="Bajic V."/>
            <person name="Stingl U."/>
        </authorList>
    </citation>
    <scope>NUCLEOTIDE SEQUENCE [LARGE SCALE GENOMIC DNA]</scope>
    <source>
        <strain evidence="1">SCGC-AAA259E17</strain>
    </source>
</reference>
<name>A0A133UDN0_9EURY</name>
<accession>A0A133UDN0</accession>